<sequence length="169" mass="18723">MTKQPPCAQTQAECSNGSRGGQLQTKTSLGGRVQRGNHIQPIPRSLFYPATMSSGATGPRTFVLDCPQLITPPLLSNVYPPPRIPAILVLVLPSSLLRSLDCAPTRKWNHPRIVTHLLSPLSIPVCVIERCQCHLRTQFLSRSRPSTKPFIDRRFSIAGYHHLILLDCP</sequence>
<accession>A0A0C3E4Y1</accession>
<proteinExistence type="predicted"/>
<evidence type="ECO:0000313" key="3">
    <source>
        <dbReference type="Proteomes" id="UP000053989"/>
    </source>
</evidence>
<reference evidence="2 3" key="1">
    <citation type="submission" date="2014-04" db="EMBL/GenBank/DDBJ databases">
        <authorList>
            <consortium name="DOE Joint Genome Institute"/>
            <person name="Kuo A."/>
            <person name="Kohler A."/>
            <person name="Nagy L.G."/>
            <person name="Floudas D."/>
            <person name="Copeland A."/>
            <person name="Barry K.W."/>
            <person name="Cichocki N."/>
            <person name="Veneault-Fourrey C."/>
            <person name="LaButti K."/>
            <person name="Lindquist E.A."/>
            <person name="Lipzen A."/>
            <person name="Lundell T."/>
            <person name="Morin E."/>
            <person name="Murat C."/>
            <person name="Sun H."/>
            <person name="Tunlid A."/>
            <person name="Henrissat B."/>
            <person name="Grigoriev I.V."/>
            <person name="Hibbett D.S."/>
            <person name="Martin F."/>
            <person name="Nordberg H.P."/>
            <person name="Cantor M.N."/>
            <person name="Hua S.X."/>
        </authorList>
    </citation>
    <scope>NUCLEOTIDE SEQUENCE [LARGE SCALE GENOMIC DNA]</scope>
    <source>
        <strain evidence="2 3">Foug A</strain>
    </source>
</reference>
<dbReference type="HOGENOM" id="CLU_1579450_0_0_1"/>
<reference evidence="3" key="2">
    <citation type="submission" date="2015-01" db="EMBL/GenBank/DDBJ databases">
        <title>Evolutionary Origins and Diversification of the Mycorrhizal Mutualists.</title>
        <authorList>
            <consortium name="DOE Joint Genome Institute"/>
            <consortium name="Mycorrhizal Genomics Consortium"/>
            <person name="Kohler A."/>
            <person name="Kuo A."/>
            <person name="Nagy L.G."/>
            <person name="Floudas D."/>
            <person name="Copeland A."/>
            <person name="Barry K.W."/>
            <person name="Cichocki N."/>
            <person name="Veneault-Fourrey C."/>
            <person name="LaButti K."/>
            <person name="Lindquist E.A."/>
            <person name="Lipzen A."/>
            <person name="Lundell T."/>
            <person name="Morin E."/>
            <person name="Murat C."/>
            <person name="Riley R."/>
            <person name="Ohm R."/>
            <person name="Sun H."/>
            <person name="Tunlid A."/>
            <person name="Henrissat B."/>
            <person name="Grigoriev I.V."/>
            <person name="Hibbett D.S."/>
            <person name="Martin F."/>
        </authorList>
    </citation>
    <scope>NUCLEOTIDE SEQUENCE [LARGE SCALE GENOMIC DNA]</scope>
    <source>
        <strain evidence="3">Foug A</strain>
    </source>
</reference>
<feature type="region of interest" description="Disordered" evidence="1">
    <location>
        <begin position="1"/>
        <end position="24"/>
    </location>
</feature>
<evidence type="ECO:0000256" key="1">
    <source>
        <dbReference type="SAM" id="MobiDB-lite"/>
    </source>
</evidence>
<keyword evidence="3" id="KW-1185">Reference proteome</keyword>
<organism evidence="2 3">
    <name type="scientific">Scleroderma citrinum Foug A</name>
    <dbReference type="NCBI Taxonomy" id="1036808"/>
    <lineage>
        <taxon>Eukaryota</taxon>
        <taxon>Fungi</taxon>
        <taxon>Dikarya</taxon>
        <taxon>Basidiomycota</taxon>
        <taxon>Agaricomycotina</taxon>
        <taxon>Agaricomycetes</taxon>
        <taxon>Agaricomycetidae</taxon>
        <taxon>Boletales</taxon>
        <taxon>Sclerodermatineae</taxon>
        <taxon>Sclerodermataceae</taxon>
        <taxon>Scleroderma</taxon>
    </lineage>
</organism>
<dbReference type="Proteomes" id="UP000053989">
    <property type="component" value="Unassembled WGS sequence"/>
</dbReference>
<evidence type="ECO:0000313" key="2">
    <source>
        <dbReference type="EMBL" id="KIM67865.1"/>
    </source>
</evidence>
<dbReference type="InParanoid" id="A0A0C3E4Y1"/>
<protein>
    <submittedName>
        <fullName evidence="2">Uncharacterized protein</fullName>
    </submittedName>
</protein>
<gene>
    <name evidence="2" type="ORF">SCLCIDRAFT_1073024</name>
</gene>
<dbReference type="EMBL" id="KN822011">
    <property type="protein sequence ID" value="KIM67865.1"/>
    <property type="molecule type" value="Genomic_DNA"/>
</dbReference>
<name>A0A0C3E4Y1_9AGAM</name>
<dbReference type="AlphaFoldDB" id="A0A0C3E4Y1"/>